<comment type="subunit">
    <text evidence="11">Component of the replication restart primosome.</text>
</comment>
<feature type="domain" description="Helicase ATP-binding" evidence="12">
    <location>
        <begin position="223"/>
        <end position="389"/>
    </location>
</feature>
<dbReference type="Gene3D" id="3.40.50.300">
    <property type="entry name" value="P-loop containing nucleotide triphosphate hydrolases"/>
    <property type="match status" value="2"/>
</dbReference>
<name>A0ABV1IW73_9FIRM</name>
<dbReference type="Pfam" id="PF18074">
    <property type="entry name" value="PriA_C"/>
    <property type="match status" value="1"/>
</dbReference>
<keyword evidence="2 11" id="KW-0235">DNA replication</keyword>
<keyword evidence="7 11" id="KW-0862">Zinc</keyword>
<accession>A0ABV1IW73</accession>
<dbReference type="EMBL" id="JBBNIN010000007">
    <property type="protein sequence ID" value="MEQ2710796.1"/>
    <property type="molecule type" value="Genomic_DNA"/>
</dbReference>
<evidence type="ECO:0000256" key="8">
    <source>
        <dbReference type="ARBA" id="ARBA00022840"/>
    </source>
</evidence>
<organism evidence="14 15">
    <name type="scientific">Anaerostipes amylophilus</name>
    <dbReference type="NCBI Taxonomy" id="2981779"/>
    <lineage>
        <taxon>Bacteria</taxon>
        <taxon>Bacillati</taxon>
        <taxon>Bacillota</taxon>
        <taxon>Clostridia</taxon>
        <taxon>Lachnospirales</taxon>
        <taxon>Lachnospiraceae</taxon>
        <taxon>Anaerostipes</taxon>
    </lineage>
</organism>
<dbReference type="PROSITE" id="PS51192">
    <property type="entry name" value="HELICASE_ATP_BIND_1"/>
    <property type="match status" value="1"/>
</dbReference>
<feature type="binding site" evidence="11">
    <location>
        <position position="490"/>
    </location>
    <ligand>
        <name>Zn(2+)</name>
        <dbReference type="ChEBI" id="CHEBI:29105"/>
        <label>1</label>
    </ligand>
</feature>
<dbReference type="CDD" id="cd18804">
    <property type="entry name" value="SF2_C_priA"/>
    <property type="match status" value="1"/>
</dbReference>
<evidence type="ECO:0000256" key="10">
    <source>
        <dbReference type="ARBA" id="ARBA00023235"/>
    </source>
</evidence>
<keyword evidence="15" id="KW-1185">Reference proteome</keyword>
<evidence type="ECO:0000259" key="12">
    <source>
        <dbReference type="PROSITE" id="PS51192"/>
    </source>
</evidence>
<dbReference type="Pfam" id="PF18319">
    <property type="entry name" value="Zn_ribbon_PriA"/>
    <property type="match status" value="1"/>
</dbReference>
<dbReference type="NCBIfam" id="TIGR00595">
    <property type="entry name" value="priA"/>
    <property type="match status" value="1"/>
</dbReference>
<reference evidence="14 15" key="1">
    <citation type="submission" date="2024-04" db="EMBL/GenBank/DDBJ databases">
        <title>Human intestinal bacterial collection.</title>
        <authorList>
            <person name="Pauvert C."/>
            <person name="Hitch T.C.A."/>
            <person name="Clavel T."/>
        </authorList>
    </citation>
    <scope>NUCLEOTIDE SEQUENCE [LARGE SCALE GENOMIC DNA]</scope>
    <source>
        <strain evidence="14 15">CLA-AA-H249</strain>
    </source>
</reference>
<dbReference type="RefSeq" id="WP_055196517.1">
    <property type="nucleotide sequence ID" value="NZ_JAOQJG010000002.1"/>
</dbReference>
<comment type="cofactor">
    <cofactor evidence="11">
        <name>Zn(2+)</name>
        <dbReference type="ChEBI" id="CHEBI:29105"/>
    </cofactor>
    <text evidence="11">Binds 2 zinc ions per subunit.</text>
</comment>
<dbReference type="HAMAP" id="MF_00983">
    <property type="entry name" value="PriA"/>
    <property type="match status" value="1"/>
</dbReference>
<comment type="caution">
    <text evidence="14">The sequence shown here is derived from an EMBL/GenBank/DDBJ whole genome shotgun (WGS) entry which is preliminary data.</text>
</comment>
<feature type="binding site" evidence="11">
    <location>
        <position position="463"/>
    </location>
    <ligand>
        <name>Zn(2+)</name>
        <dbReference type="ChEBI" id="CHEBI:29105"/>
        <label>2</label>
    </ligand>
</feature>
<evidence type="ECO:0000256" key="11">
    <source>
        <dbReference type="HAMAP-Rule" id="MF_00983"/>
    </source>
</evidence>
<dbReference type="Gene3D" id="3.40.1440.60">
    <property type="entry name" value="PriA, 3(prime) DNA-binding domain"/>
    <property type="match status" value="1"/>
</dbReference>
<dbReference type="Pfam" id="PF04851">
    <property type="entry name" value="ResIII"/>
    <property type="match status" value="1"/>
</dbReference>
<dbReference type="PANTHER" id="PTHR30580">
    <property type="entry name" value="PRIMOSOMAL PROTEIN N"/>
    <property type="match status" value="1"/>
</dbReference>
<keyword evidence="8 11" id="KW-0067">ATP-binding</keyword>
<feature type="binding site" evidence="11">
    <location>
        <position position="451"/>
    </location>
    <ligand>
        <name>Zn(2+)</name>
        <dbReference type="ChEBI" id="CHEBI:29105"/>
        <label>1</label>
    </ligand>
</feature>
<evidence type="ECO:0000256" key="1">
    <source>
        <dbReference type="ARBA" id="ARBA00022515"/>
    </source>
</evidence>
<evidence type="ECO:0000256" key="7">
    <source>
        <dbReference type="ARBA" id="ARBA00022833"/>
    </source>
</evidence>
<feature type="binding site" evidence="11">
    <location>
        <position position="460"/>
    </location>
    <ligand>
        <name>Zn(2+)</name>
        <dbReference type="ChEBI" id="CHEBI:29105"/>
        <label>2</label>
    </ligand>
</feature>
<dbReference type="Proteomes" id="UP001482154">
    <property type="component" value="Unassembled WGS sequence"/>
</dbReference>
<keyword evidence="9 11" id="KW-0238">DNA-binding</keyword>
<keyword evidence="4 11" id="KW-0547">Nucleotide-binding</keyword>
<dbReference type="EC" id="5.6.2.4" evidence="11"/>
<dbReference type="Pfam" id="PF17764">
    <property type="entry name" value="PriA_3primeBD"/>
    <property type="match status" value="1"/>
</dbReference>
<evidence type="ECO:0000256" key="4">
    <source>
        <dbReference type="ARBA" id="ARBA00022741"/>
    </source>
</evidence>
<comment type="similarity">
    <text evidence="11">Belongs to the helicase family. PriA subfamily.</text>
</comment>
<dbReference type="InterPro" id="IPR040498">
    <property type="entry name" value="PriA_CRR"/>
</dbReference>
<dbReference type="InterPro" id="IPR001650">
    <property type="entry name" value="Helicase_C-like"/>
</dbReference>
<dbReference type="PANTHER" id="PTHR30580:SF0">
    <property type="entry name" value="PRIMOSOMAL PROTEIN N"/>
    <property type="match status" value="1"/>
</dbReference>
<dbReference type="InterPro" id="IPR014001">
    <property type="entry name" value="Helicase_ATP-bd"/>
</dbReference>
<feature type="binding site" evidence="11">
    <location>
        <position position="480"/>
    </location>
    <ligand>
        <name>Zn(2+)</name>
        <dbReference type="ChEBI" id="CHEBI:29105"/>
        <label>2</label>
    </ligand>
</feature>
<dbReference type="InterPro" id="IPR042115">
    <property type="entry name" value="PriA_3primeBD_sf"/>
</dbReference>
<dbReference type="PROSITE" id="PS51194">
    <property type="entry name" value="HELICASE_CTER"/>
    <property type="match status" value="1"/>
</dbReference>
<evidence type="ECO:0000313" key="15">
    <source>
        <dbReference type="Proteomes" id="UP001482154"/>
    </source>
</evidence>
<dbReference type="CDD" id="cd17929">
    <property type="entry name" value="DEXHc_priA"/>
    <property type="match status" value="1"/>
</dbReference>
<keyword evidence="10 11" id="KW-0413">Isomerase</keyword>
<proteinExistence type="inferred from homology"/>
<protein>
    <recommendedName>
        <fullName evidence="11">Replication restart protein PriA</fullName>
    </recommendedName>
    <alternativeName>
        <fullName evidence="11">ATP-dependent DNA helicase PriA</fullName>
        <ecNumber evidence="11">5.6.2.4</ecNumber>
    </alternativeName>
    <alternativeName>
        <fullName evidence="11">DNA 3'-5' helicase PriA</fullName>
    </alternativeName>
</protein>
<dbReference type="InterPro" id="IPR027417">
    <property type="entry name" value="P-loop_NTPase"/>
</dbReference>
<evidence type="ECO:0000313" key="14">
    <source>
        <dbReference type="EMBL" id="MEQ2710796.1"/>
    </source>
</evidence>
<evidence type="ECO:0000256" key="9">
    <source>
        <dbReference type="ARBA" id="ARBA00023125"/>
    </source>
</evidence>
<comment type="catalytic activity">
    <reaction evidence="11">
        <text>Couples ATP hydrolysis with the unwinding of duplex DNA by translocating in the 3'-5' direction.</text>
        <dbReference type="EC" id="5.6.2.4"/>
    </reaction>
</comment>
<evidence type="ECO:0000256" key="2">
    <source>
        <dbReference type="ARBA" id="ARBA00022705"/>
    </source>
</evidence>
<sequence length="742" mass="84813">MEKLYADIIINISHEALDKVFAYKVPFSLIQDIRVGQQVVVPFGRSNKEQTGYVVNLSRTVNYDESKVKEIIRIETDHVGVEAKMIELAAWIRENYGSTMIQALKTVLPVQEKVARKARKYIELTMDAVHGPAMLEEYFSKHYVAKARLLAALLDHHKISWEMASKDLKISKSTVDSMEKEGILHVVTEYYYRSPGQFNAAYSQTEITLNEQQQELIDEFREDFLKKNYKTYLLHGITGSGKTEVYLAAIEEVIKKGKQAIVLIPEIALTYQTVTRFTKRFGDRVSILNSRLSKGEKYDQWLRAKRGDIDVIIGPRSALFVPFPNLGLIVIDEEHEGSYKSEQTPKYHAREVAIKKAQMEGASVILGSATPSMDSYKHAQDGTYRLWELTKRAKEAVLPKVYIEDLREELKAGNRSMFSRRLRDLIQDRLDKGEQIMLFLNRRGYAGFVSCRSCGHVMECPHCDISMTYHRDGRLRCHYCGYEQPMLKVCPECGSPYIGTFGLGTQKVEAALYKEFPQARVLRMDMDTTKRKNSHEKILSAFSDGEADILVGTQMIVKGHDFANVTLVGVLAADLSLHANDYRAGERTFQLLTQAAGRAGRGSKPGEVVIQTYSPDHYSIQTAARQDYHAFYNEEIAYRTMMKYPPVWQMLVVFASGEDKAWLDKVMDAMAEVAKHMDLMVIGPSEAGFGKINDQYRKVIYIKNKDYEILVKAKNRLEQWIDLNNIRKKLLVNFDFNPMNSY</sequence>
<keyword evidence="5 11" id="KW-0378">Hydrolase</keyword>
<keyword evidence="1 11" id="KW-0639">Primosome</keyword>
<evidence type="ECO:0000256" key="6">
    <source>
        <dbReference type="ARBA" id="ARBA00022806"/>
    </source>
</evidence>
<evidence type="ECO:0000259" key="13">
    <source>
        <dbReference type="PROSITE" id="PS51194"/>
    </source>
</evidence>
<dbReference type="Pfam" id="PF00271">
    <property type="entry name" value="Helicase_C"/>
    <property type="match status" value="1"/>
</dbReference>
<dbReference type="InterPro" id="IPR041222">
    <property type="entry name" value="PriA_3primeBD"/>
</dbReference>
<evidence type="ECO:0000256" key="5">
    <source>
        <dbReference type="ARBA" id="ARBA00022801"/>
    </source>
</evidence>
<comment type="catalytic activity">
    <reaction evidence="11">
        <text>ATP + H2O = ADP + phosphate + H(+)</text>
        <dbReference type="Rhea" id="RHEA:13065"/>
        <dbReference type="ChEBI" id="CHEBI:15377"/>
        <dbReference type="ChEBI" id="CHEBI:15378"/>
        <dbReference type="ChEBI" id="CHEBI:30616"/>
        <dbReference type="ChEBI" id="CHEBI:43474"/>
        <dbReference type="ChEBI" id="CHEBI:456216"/>
        <dbReference type="EC" id="5.6.2.4"/>
    </reaction>
</comment>
<keyword evidence="6 11" id="KW-0347">Helicase</keyword>
<dbReference type="InterPro" id="IPR005259">
    <property type="entry name" value="PriA"/>
</dbReference>
<gene>
    <name evidence="11 14" type="primary">priA</name>
    <name evidence="14" type="ORF">AAAU51_06370</name>
</gene>
<dbReference type="SMART" id="SM00490">
    <property type="entry name" value="HELICc"/>
    <property type="match status" value="1"/>
</dbReference>
<comment type="function">
    <text evidence="11">Initiates the restart of stalled replication forks, which reloads the replicative helicase on sites other than the origin of replication. Recognizes and binds to abandoned replication forks and remodels them to uncover a helicase loading site. Promotes assembly of the primosome at these replication forks.</text>
</comment>
<keyword evidence="3 11" id="KW-0479">Metal-binding</keyword>
<dbReference type="SMART" id="SM00487">
    <property type="entry name" value="DEXDc"/>
    <property type="match status" value="1"/>
</dbReference>
<feature type="binding site" evidence="11">
    <location>
        <position position="493"/>
    </location>
    <ligand>
        <name>Zn(2+)</name>
        <dbReference type="ChEBI" id="CHEBI:29105"/>
        <label>1</label>
    </ligand>
</feature>
<feature type="binding site" evidence="11">
    <location>
        <position position="454"/>
    </location>
    <ligand>
        <name>Zn(2+)</name>
        <dbReference type="ChEBI" id="CHEBI:29105"/>
        <label>1</label>
    </ligand>
</feature>
<evidence type="ECO:0000256" key="3">
    <source>
        <dbReference type="ARBA" id="ARBA00022723"/>
    </source>
</evidence>
<dbReference type="SUPFAM" id="SSF52540">
    <property type="entry name" value="P-loop containing nucleoside triphosphate hydrolases"/>
    <property type="match status" value="1"/>
</dbReference>
<dbReference type="InterPro" id="IPR041236">
    <property type="entry name" value="PriA_C"/>
</dbReference>
<feature type="binding site" evidence="11">
    <location>
        <position position="477"/>
    </location>
    <ligand>
        <name>Zn(2+)</name>
        <dbReference type="ChEBI" id="CHEBI:29105"/>
        <label>2</label>
    </ligand>
</feature>
<feature type="domain" description="Helicase C-terminal" evidence="13">
    <location>
        <begin position="481"/>
        <end position="639"/>
    </location>
</feature>
<dbReference type="InterPro" id="IPR006935">
    <property type="entry name" value="Helicase/UvrB_N"/>
</dbReference>